<protein>
    <submittedName>
        <fullName evidence="7">SNF2-related protein</fullName>
    </submittedName>
</protein>
<dbReference type="InterPro" id="IPR027417">
    <property type="entry name" value="P-loop_NTPase"/>
</dbReference>
<dbReference type="Pfam" id="PF04434">
    <property type="entry name" value="SWIM"/>
    <property type="match status" value="1"/>
</dbReference>
<sequence length="894" mass="99035">MSSIVALLEKAREVLENRDLVEIDRELEALESLRAQVGRKGGAIPADLLAGQIMSVVPADEWPVRADALDALLRRLDSARKEELRIKSKPAGGRVVGLYGTGRKGPNVRPYHTLIRSVDPIDGRCDCPDFLKNSLGVCKHVLAVLEHVHAKPKLVARALKERAETPRSEGLAWDPIRPLTGPGDWLDRVVYENTAKLSKYAQGKADVRYLFQEAGDGKGVLRYAFRDAPQQRLNLVETLLKVVPAGPDSPRYDPALLAVLTREKARLDRVVRDAVWPSELKTAFKVLSRPLYPYQKEGVTRFLQTTRMLLADDMGLGKTAQAIACCTILMRLGRIKRGLIIAPASLKPQWAREWAQFSELPVRILDGSPAEREAIYAETAQGFLIINYEQLLRDLDLAKGWAPDLVVLDEAQRIKNWQTKTALSVKGLDPRYRLVLTGTPMENRVEELASVVEWVDDDALEPKWRLPSIHAIRGDGRKELLGVRNLETLRERLAPCMLRRVRSEVLDQLPPRTDVRVPVEMTEAQAEEHDALNAPIARLLSIAAKRGLKQPEFLRLMSLMTAQRIISNGLAQLQFEEVWPSIRGRKPDPALIQSLSAPKLIELRQLVRQLVLDQGRKVVVFSQWRRMLHLAHWAVGDILAEAGLRAGYFTGAENTKRRTQNIVEFHDDPAFRILFATDAGGVGLNLQKAANSVVNLELPWNPAVLEQRIGRIYRLGQESPIDVYNLVSEQGIESRIADLVGSKQAFFKGLFDGSSDAVHFDQSGSFLSRAQKLYEDAVADDARGGDGVEVEAFDPSDLEVADDAPDPFDELVEPGDDALAGDGPEPTAEAVVEPRRAAPPLDEGEVRRLFSQLRIRRGDAGGVVIEAPAEAASTLGALFEGMAAMLRAAADESP</sequence>
<dbReference type="PROSITE" id="PS50966">
    <property type="entry name" value="ZF_SWIM"/>
    <property type="match status" value="1"/>
</dbReference>
<dbReference type="EMBL" id="JARRAG010000002">
    <property type="protein sequence ID" value="MDG3006871.1"/>
    <property type="molecule type" value="Genomic_DNA"/>
</dbReference>
<evidence type="ECO:0000259" key="6">
    <source>
        <dbReference type="PROSITE" id="PS51194"/>
    </source>
</evidence>
<gene>
    <name evidence="7" type="ORF">PZE19_24125</name>
</gene>
<accession>A0ABT6FH03</accession>
<organism evidence="7 8">
    <name type="scientific">Paludisphaera mucosa</name>
    <dbReference type="NCBI Taxonomy" id="3030827"/>
    <lineage>
        <taxon>Bacteria</taxon>
        <taxon>Pseudomonadati</taxon>
        <taxon>Planctomycetota</taxon>
        <taxon>Planctomycetia</taxon>
        <taxon>Isosphaerales</taxon>
        <taxon>Isosphaeraceae</taxon>
        <taxon>Paludisphaera</taxon>
    </lineage>
</organism>
<dbReference type="PROSITE" id="PS51194">
    <property type="entry name" value="HELICASE_CTER"/>
    <property type="match status" value="1"/>
</dbReference>
<evidence type="ECO:0000313" key="8">
    <source>
        <dbReference type="Proteomes" id="UP001216907"/>
    </source>
</evidence>
<dbReference type="InterPro" id="IPR001650">
    <property type="entry name" value="Helicase_C-like"/>
</dbReference>
<keyword evidence="2" id="KW-0863">Zinc-finger</keyword>
<dbReference type="InterPro" id="IPR000330">
    <property type="entry name" value="SNF2_N"/>
</dbReference>
<dbReference type="Gene3D" id="3.40.50.10810">
    <property type="entry name" value="Tandem AAA-ATPase domain"/>
    <property type="match status" value="1"/>
</dbReference>
<keyword evidence="1" id="KW-0378">Hydrolase</keyword>
<keyword evidence="2" id="KW-0479">Metal-binding</keyword>
<dbReference type="Proteomes" id="UP001216907">
    <property type="component" value="Unassembled WGS sequence"/>
</dbReference>
<dbReference type="CDD" id="cd17919">
    <property type="entry name" value="DEXHc_Snf"/>
    <property type="match status" value="1"/>
</dbReference>
<dbReference type="SMART" id="SM00490">
    <property type="entry name" value="HELICc"/>
    <property type="match status" value="1"/>
</dbReference>
<feature type="domain" description="Helicase C-terminal" evidence="6">
    <location>
        <begin position="602"/>
        <end position="758"/>
    </location>
</feature>
<keyword evidence="2" id="KW-0862">Zinc</keyword>
<evidence type="ECO:0000256" key="2">
    <source>
        <dbReference type="PROSITE-ProRule" id="PRU00325"/>
    </source>
</evidence>
<feature type="domain" description="Helicase ATP-binding" evidence="5">
    <location>
        <begin position="299"/>
        <end position="458"/>
    </location>
</feature>
<name>A0ABT6FH03_9BACT</name>
<dbReference type="InterPro" id="IPR007527">
    <property type="entry name" value="Znf_SWIM"/>
</dbReference>
<evidence type="ECO:0000313" key="7">
    <source>
        <dbReference type="EMBL" id="MDG3006871.1"/>
    </source>
</evidence>
<dbReference type="SUPFAM" id="SSF52540">
    <property type="entry name" value="P-loop containing nucleoside triphosphate hydrolases"/>
    <property type="match status" value="2"/>
</dbReference>
<feature type="region of interest" description="Disordered" evidence="3">
    <location>
        <begin position="815"/>
        <end position="839"/>
    </location>
</feature>
<proteinExistence type="predicted"/>
<dbReference type="Gene3D" id="3.40.50.300">
    <property type="entry name" value="P-loop containing nucleotide triphosphate hydrolases"/>
    <property type="match status" value="1"/>
</dbReference>
<dbReference type="InterPro" id="IPR049730">
    <property type="entry name" value="SNF2/RAD54-like_C"/>
</dbReference>
<keyword evidence="8" id="KW-1185">Reference proteome</keyword>
<comment type="caution">
    <text evidence="7">The sequence shown here is derived from an EMBL/GenBank/DDBJ whole genome shotgun (WGS) entry which is preliminary data.</text>
</comment>
<evidence type="ECO:0000259" key="5">
    <source>
        <dbReference type="PROSITE" id="PS51192"/>
    </source>
</evidence>
<dbReference type="RefSeq" id="WP_277863162.1">
    <property type="nucleotide sequence ID" value="NZ_JARRAG010000002.1"/>
</dbReference>
<dbReference type="PANTHER" id="PTHR10799">
    <property type="entry name" value="SNF2/RAD54 HELICASE FAMILY"/>
    <property type="match status" value="1"/>
</dbReference>
<feature type="domain" description="SWIM-type" evidence="4">
    <location>
        <begin position="111"/>
        <end position="149"/>
    </location>
</feature>
<evidence type="ECO:0000259" key="4">
    <source>
        <dbReference type="PROSITE" id="PS50966"/>
    </source>
</evidence>
<dbReference type="CDD" id="cd18793">
    <property type="entry name" value="SF2_C_SNF"/>
    <property type="match status" value="1"/>
</dbReference>
<dbReference type="SMART" id="SM00487">
    <property type="entry name" value="DEXDc"/>
    <property type="match status" value="1"/>
</dbReference>
<evidence type="ECO:0000256" key="3">
    <source>
        <dbReference type="SAM" id="MobiDB-lite"/>
    </source>
</evidence>
<reference evidence="7 8" key="1">
    <citation type="submission" date="2023-03" db="EMBL/GenBank/DDBJ databases">
        <title>Paludisphaera mucosa sp. nov. a novel planctomycete from northern fen.</title>
        <authorList>
            <person name="Ivanova A."/>
        </authorList>
    </citation>
    <scope>NUCLEOTIDE SEQUENCE [LARGE SCALE GENOMIC DNA]</scope>
    <source>
        <strain evidence="7 8">Pla2</strain>
    </source>
</reference>
<dbReference type="Pfam" id="PF00176">
    <property type="entry name" value="SNF2-rel_dom"/>
    <property type="match status" value="1"/>
</dbReference>
<dbReference type="PROSITE" id="PS51192">
    <property type="entry name" value="HELICASE_ATP_BIND_1"/>
    <property type="match status" value="1"/>
</dbReference>
<dbReference type="InterPro" id="IPR014001">
    <property type="entry name" value="Helicase_ATP-bd"/>
</dbReference>
<dbReference type="InterPro" id="IPR038718">
    <property type="entry name" value="SNF2-like_sf"/>
</dbReference>
<evidence type="ECO:0000256" key="1">
    <source>
        <dbReference type="ARBA" id="ARBA00022801"/>
    </source>
</evidence>
<dbReference type="Pfam" id="PF00271">
    <property type="entry name" value="Helicase_C"/>
    <property type="match status" value="1"/>
</dbReference>